<sequence>MEDLISFIGGQAVAEKSSQYDFLVKFFKLVSRCINAGETKLRLEHSKIKDRVFFLKMAEGGYLAIKPDELKIFEADEDMQILKKDFALPYENLIATYTELRARLVYRLATTKLSRQPLG</sequence>
<organism evidence="1 2">
    <name type="scientific">Candidatus Collierbacteria bacterium GW2011_GWC2_44_18</name>
    <dbReference type="NCBI Taxonomy" id="1618392"/>
    <lineage>
        <taxon>Bacteria</taxon>
        <taxon>Candidatus Collieribacteriota</taxon>
    </lineage>
</organism>
<accession>A0A0G1K0X8</accession>
<evidence type="ECO:0000313" key="1">
    <source>
        <dbReference type="EMBL" id="KKT49797.1"/>
    </source>
</evidence>
<dbReference type="STRING" id="1618392.UW41_C0002G0073"/>
<comment type="caution">
    <text evidence="1">The sequence shown here is derived from an EMBL/GenBank/DDBJ whole genome shotgun (WGS) entry which is preliminary data.</text>
</comment>
<dbReference type="EMBL" id="LCIE01000002">
    <property type="protein sequence ID" value="KKT49797.1"/>
    <property type="molecule type" value="Genomic_DNA"/>
</dbReference>
<name>A0A0G1K0X8_9BACT</name>
<reference evidence="1 2" key="1">
    <citation type="journal article" date="2015" name="Nature">
        <title>rRNA introns, odd ribosomes, and small enigmatic genomes across a large radiation of phyla.</title>
        <authorList>
            <person name="Brown C.T."/>
            <person name="Hug L.A."/>
            <person name="Thomas B.C."/>
            <person name="Sharon I."/>
            <person name="Castelle C.J."/>
            <person name="Singh A."/>
            <person name="Wilkins M.J."/>
            <person name="Williams K.H."/>
            <person name="Banfield J.F."/>
        </authorList>
    </citation>
    <scope>NUCLEOTIDE SEQUENCE [LARGE SCALE GENOMIC DNA]</scope>
</reference>
<dbReference type="Proteomes" id="UP000034172">
    <property type="component" value="Unassembled WGS sequence"/>
</dbReference>
<gene>
    <name evidence="1" type="ORF">UW41_C0002G0073</name>
</gene>
<protein>
    <submittedName>
        <fullName evidence="1">Uncharacterized protein</fullName>
    </submittedName>
</protein>
<dbReference type="AlphaFoldDB" id="A0A0G1K0X8"/>
<evidence type="ECO:0000313" key="2">
    <source>
        <dbReference type="Proteomes" id="UP000034172"/>
    </source>
</evidence>
<proteinExistence type="predicted"/>